<proteinExistence type="predicted"/>
<gene>
    <name evidence="6" type="ORF">C7B82_22560</name>
</gene>
<protein>
    <recommendedName>
        <fullName evidence="5">MnmG N-terminal domain-containing protein</fullName>
    </recommendedName>
</protein>
<feature type="transmembrane region" description="Helical" evidence="4">
    <location>
        <begin position="47"/>
        <end position="70"/>
    </location>
</feature>
<reference evidence="7" key="1">
    <citation type="submission" date="2018-02" db="EMBL/GenBank/DDBJ databases">
        <authorList>
            <person name="Moore K."/>
            <person name="Momper L."/>
        </authorList>
    </citation>
    <scope>NUCLEOTIDE SEQUENCE [LARGE SCALE GENOMIC DNA]</scope>
    <source>
        <strain evidence="7">ULC18</strain>
    </source>
</reference>
<dbReference type="AlphaFoldDB" id="A0A2T1DZ03"/>
<feature type="domain" description="MnmG N-terminal" evidence="5">
    <location>
        <begin position="14"/>
        <end position="41"/>
    </location>
</feature>
<keyword evidence="3" id="KW-0274">FAD</keyword>
<evidence type="ECO:0000256" key="3">
    <source>
        <dbReference type="ARBA" id="ARBA00022827"/>
    </source>
</evidence>
<keyword evidence="7" id="KW-1185">Reference proteome</keyword>
<evidence type="ECO:0000313" key="6">
    <source>
        <dbReference type="EMBL" id="PSB25604.1"/>
    </source>
</evidence>
<dbReference type="RefSeq" id="WP_106258799.1">
    <property type="nucleotide sequence ID" value="NZ_CAWNSW010000161.1"/>
</dbReference>
<dbReference type="InterPro" id="IPR040131">
    <property type="entry name" value="MnmG_N"/>
</dbReference>
<dbReference type="OrthoDB" id="9777740at2"/>
<reference evidence="6 7" key="2">
    <citation type="submission" date="2018-03" db="EMBL/GenBank/DDBJ databases">
        <title>The ancient ancestry and fast evolution of plastids.</title>
        <authorList>
            <person name="Moore K.R."/>
            <person name="Magnabosco C."/>
            <person name="Momper L."/>
            <person name="Gold D.A."/>
            <person name="Bosak T."/>
            <person name="Fournier G.P."/>
        </authorList>
    </citation>
    <scope>NUCLEOTIDE SEQUENCE [LARGE SCALE GENOMIC DNA]</scope>
    <source>
        <strain evidence="6 7">ULC18</strain>
    </source>
</reference>
<dbReference type="Pfam" id="PF01134">
    <property type="entry name" value="GIDA"/>
    <property type="match status" value="1"/>
</dbReference>
<comment type="caution">
    <text evidence="6">The sequence shown here is derived from an EMBL/GenBank/DDBJ whole genome shotgun (WGS) entry which is preliminary data.</text>
</comment>
<name>A0A2T1DZ03_9CYAN</name>
<dbReference type="Gene3D" id="3.50.50.60">
    <property type="entry name" value="FAD/NAD(P)-binding domain"/>
    <property type="match status" value="1"/>
</dbReference>
<sequence>MTVRSSVDFLDAFDVIVLGSGHAGCEAALATARLGCRVMPFWEGWRIIGMLGSIAAWICLFQPFLLCLCLNSTTQSL</sequence>
<keyword evidence="4" id="KW-0812">Transmembrane</keyword>
<organism evidence="6 7">
    <name type="scientific">Stenomitos frigidus ULC18</name>
    <dbReference type="NCBI Taxonomy" id="2107698"/>
    <lineage>
        <taxon>Bacteria</taxon>
        <taxon>Bacillati</taxon>
        <taxon>Cyanobacteriota</taxon>
        <taxon>Cyanophyceae</taxon>
        <taxon>Leptolyngbyales</taxon>
        <taxon>Leptolyngbyaceae</taxon>
        <taxon>Stenomitos</taxon>
    </lineage>
</organism>
<accession>A0A2T1DZ03</accession>
<dbReference type="InterPro" id="IPR036188">
    <property type="entry name" value="FAD/NAD-bd_sf"/>
</dbReference>
<keyword evidence="2" id="KW-0285">Flavoprotein</keyword>
<dbReference type="Proteomes" id="UP000239576">
    <property type="component" value="Unassembled WGS sequence"/>
</dbReference>
<evidence type="ECO:0000259" key="5">
    <source>
        <dbReference type="Pfam" id="PF01134"/>
    </source>
</evidence>
<keyword evidence="4" id="KW-0472">Membrane</keyword>
<evidence type="ECO:0000256" key="2">
    <source>
        <dbReference type="ARBA" id="ARBA00022630"/>
    </source>
</evidence>
<evidence type="ECO:0000313" key="7">
    <source>
        <dbReference type="Proteomes" id="UP000239576"/>
    </source>
</evidence>
<keyword evidence="4" id="KW-1133">Transmembrane helix</keyword>
<evidence type="ECO:0000256" key="1">
    <source>
        <dbReference type="ARBA" id="ARBA00001974"/>
    </source>
</evidence>
<dbReference type="SUPFAM" id="SSF51905">
    <property type="entry name" value="FAD/NAD(P)-binding domain"/>
    <property type="match status" value="1"/>
</dbReference>
<comment type="cofactor">
    <cofactor evidence="1">
        <name>FAD</name>
        <dbReference type="ChEBI" id="CHEBI:57692"/>
    </cofactor>
</comment>
<evidence type="ECO:0000256" key="4">
    <source>
        <dbReference type="SAM" id="Phobius"/>
    </source>
</evidence>
<dbReference type="EMBL" id="PVWK01000123">
    <property type="protein sequence ID" value="PSB25604.1"/>
    <property type="molecule type" value="Genomic_DNA"/>
</dbReference>